<dbReference type="AlphaFoldDB" id="A0A7Y9LD86"/>
<organism evidence="1 2">
    <name type="scientific">Microlunatus parietis</name>
    <dbReference type="NCBI Taxonomy" id="682979"/>
    <lineage>
        <taxon>Bacteria</taxon>
        <taxon>Bacillati</taxon>
        <taxon>Actinomycetota</taxon>
        <taxon>Actinomycetes</taxon>
        <taxon>Propionibacteriales</taxon>
        <taxon>Propionibacteriaceae</taxon>
        <taxon>Microlunatus</taxon>
    </lineage>
</organism>
<proteinExistence type="predicted"/>
<name>A0A7Y9LD86_9ACTN</name>
<keyword evidence="2" id="KW-1185">Reference proteome</keyword>
<accession>A0A7Y9LD86</accession>
<dbReference type="InterPro" id="IPR012545">
    <property type="entry name" value="DUF1697"/>
</dbReference>
<dbReference type="Proteomes" id="UP000569914">
    <property type="component" value="Unassembled WGS sequence"/>
</dbReference>
<sequence length="173" mass="18734">MTRYAVLLRGINVGRRKVAMAELREVAEAAGFEDVRTHLNSGNLIIASDHQAEAVRELLEPAIAERFGFEVPVVVRTVDQLREVLAANPFPDADPSRLIINFCASPPPPDVLDRMARLATDAEPVAVVGQEVVVDYRDGIGRSKLAGAGDKVIGVTATGRNLRTVQKLVELLT</sequence>
<protein>
    <submittedName>
        <fullName evidence="1">Uncharacterized protein (DUF1697 family)</fullName>
    </submittedName>
</protein>
<dbReference type="SUPFAM" id="SSF160379">
    <property type="entry name" value="SP0830-like"/>
    <property type="match status" value="1"/>
</dbReference>
<dbReference type="PANTHER" id="PTHR36439">
    <property type="entry name" value="BLL4334 PROTEIN"/>
    <property type="match status" value="1"/>
</dbReference>
<dbReference type="PIRSF" id="PIRSF008502">
    <property type="entry name" value="UCP008502"/>
    <property type="match status" value="1"/>
</dbReference>
<dbReference type="RefSeq" id="WP_179753361.1">
    <property type="nucleotide sequence ID" value="NZ_JACCBU010000001.1"/>
</dbReference>
<dbReference type="Pfam" id="PF08002">
    <property type="entry name" value="DUF1697"/>
    <property type="match status" value="1"/>
</dbReference>
<comment type="caution">
    <text evidence="1">The sequence shown here is derived from an EMBL/GenBank/DDBJ whole genome shotgun (WGS) entry which is preliminary data.</text>
</comment>
<gene>
    <name evidence="1" type="ORF">BKA15_003839</name>
</gene>
<evidence type="ECO:0000313" key="1">
    <source>
        <dbReference type="EMBL" id="NYE72510.1"/>
    </source>
</evidence>
<reference evidence="1 2" key="1">
    <citation type="submission" date="2020-07" db="EMBL/GenBank/DDBJ databases">
        <title>Sequencing the genomes of 1000 actinobacteria strains.</title>
        <authorList>
            <person name="Klenk H.-P."/>
        </authorList>
    </citation>
    <scope>NUCLEOTIDE SEQUENCE [LARGE SCALE GENOMIC DNA]</scope>
    <source>
        <strain evidence="1 2">DSM 22083</strain>
    </source>
</reference>
<dbReference type="Gene3D" id="3.30.70.1280">
    <property type="entry name" value="SP0830-like domains"/>
    <property type="match status" value="1"/>
</dbReference>
<evidence type="ECO:0000313" key="2">
    <source>
        <dbReference type="Proteomes" id="UP000569914"/>
    </source>
</evidence>
<dbReference type="EMBL" id="JACCBU010000001">
    <property type="protein sequence ID" value="NYE72510.1"/>
    <property type="molecule type" value="Genomic_DNA"/>
</dbReference>
<dbReference type="PANTHER" id="PTHR36439:SF1">
    <property type="entry name" value="DUF1697 DOMAIN-CONTAINING PROTEIN"/>
    <property type="match status" value="1"/>
</dbReference>